<evidence type="ECO:0000256" key="3">
    <source>
        <dbReference type="ARBA" id="ARBA00012758"/>
    </source>
</evidence>
<dbReference type="InterPro" id="IPR018053">
    <property type="entry name" value="Glyco_hydro_32_AS"/>
</dbReference>
<evidence type="ECO:0000313" key="12">
    <source>
        <dbReference type="EMBL" id="KRM04589.1"/>
    </source>
</evidence>
<dbReference type="AlphaFoldDB" id="A0A0R1VH14"/>
<keyword evidence="5 8" id="KW-0378">Hydrolase</keyword>
<dbReference type="GeneID" id="98319935"/>
<feature type="domain" description="Glycosyl hydrolase family 32 N-terminal" evidence="10">
    <location>
        <begin position="37"/>
        <end position="339"/>
    </location>
</feature>
<evidence type="ECO:0000256" key="4">
    <source>
        <dbReference type="ARBA" id="ARBA00019623"/>
    </source>
</evidence>
<dbReference type="PANTHER" id="PTHR43101">
    <property type="entry name" value="BETA-FRUCTOSIDASE"/>
    <property type="match status" value="1"/>
</dbReference>
<dbReference type="GO" id="GO:0005985">
    <property type="term" value="P:sucrose metabolic process"/>
    <property type="evidence" value="ECO:0007669"/>
    <property type="project" value="UniProtKB-UniPathway"/>
</dbReference>
<evidence type="ECO:0000256" key="5">
    <source>
        <dbReference type="ARBA" id="ARBA00022801"/>
    </source>
</evidence>
<dbReference type="InterPro" id="IPR013148">
    <property type="entry name" value="Glyco_hydro_32_N"/>
</dbReference>
<comment type="similarity">
    <text evidence="2 8">Belongs to the glycosyl hydrolase 32 family.</text>
</comment>
<comment type="function">
    <text evidence="9">Enables the bacterium to metabolize sucrose as a sole carbon source.</text>
</comment>
<keyword evidence="9" id="KW-0119">Carbohydrate metabolism</keyword>
<dbReference type="InterPro" id="IPR051214">
    <property type="entry name" value="GH32_Enzymes"/>
</dbReference>
<dbReference type="InterPro" id="IPR006232">
    <property type="entry name" value="Suc6P_hydrolase"/>
</dbReference>
<keyword evidence="9" id="KW-0963">Cytoplasm</keyword>
<dbReference type="InterPro" id="IPR013189">
    <property type="entry name" value="Glyco_hydro_32_C"/>
</dbReference>
<dbReference type="Gene3D" id="2.60.120.560">
    <property type="entry name" value="Exo-inulinase, domain 1"/>
    <property type="match status" value="1"/>
</dbReference>
<keyword evidence="6 8" id="KW-0326">Glycosidase</keyword>
<dbReference type="CDD" id="cd18623">
    <property type="entry name" value="GH32_ScrB-like"/>
    <property type="match status" value="1"/>
</dbReference>
<evidence type="ECO:0000313" key="13">
    <source>
        <dbReference type="Proteomes" id="UP000051451"/>
    </source>
</evidence>
<evidence type="ECO:0000256" key="1">
    <source>
        <dbReference type="ARBA" id="ARBA00004914"/>
    </source>
</evidence>
<dbReference type="PATRIC" id="fig|1423750.3.peg.2316"/>
<gene>
    <name evidence="12" type="ORF">FC89_GL002277</name>
</gene>
<dbReference type="PROSITE" id="PS00609">
    <property type="entry name" value="GLYCOSYL_HYDROL_F32"/>
    <property type="match status" value="1"/>
</dbReference>
<sequence>MKWTRTQRYLPYSKWPTEYLKKITRQTADSAYRPLYHTAPTSGLLNDPNGFSYFNGKWHLFYQSFPYGPVHGLKSWVHLISDDLVNWKDIGPALLPDTPYDAQGVYSGSAHVIGERLFLMYTGNVRDENWQRHPYQNGAWMDQNNQITKLPRPLFGQPQHTTDHFRDPQLLEKAGRYYVLLGAQNAADKQGKIALFASDDLKNWQDRGYLNFTDQNLGYMIECPNLIWVDHQPVLVFCPQGLDKKLLNYQNIYPNTYLIGKQCNLTDGSFTTDQSLTLLDHGFDVYASQAFNAPDGQAYLVSWLGLPEIAYPTDQENWAHCLSLVKKLTIKNNRLYQQPVAAIKQLRQNQQQLTGKLPATSETVLVKNPGKQYELQLEIPADQKGTLQLFRDSKQQQGFKINFDTTQAAQLVLDRSQAGQQFAQAYGTTRQVDLTAQQPLTLDIFIDNSVCEVFVNGGEFVFSQRVFPLPATTNEITLEAAQEIIYNGRWWQLAN</sequence>
<evidence type="ECO:0000256" key="9">
    <source>
        <dbReference type="RuleBase" id="RU365015"/>
    </source>
</evidence>
<dbReference type="PANTHER" id="PTHR43101:SF1">
    <property type="entry name" value="BETA-FRUCTOSIDASE"/>
    <property type="match status" value="1"/>
</dbReference>
<dbReference type="InterPro" id="IPR013320">
    <property type="entry name" value="ConA-like_dom_sf"/>
</dbReference>
<dbReference type="InterPro" id="IPR001362">
    <property type="entry name" value="Glyco_hydro_32"/>
</dbReference>
<evidence type="ECO:0000259" key="11">
    <source>
        <dbReference type="Pfam" id="PF08244"/>
    </source>
</evidence>
<comment type="pathway">
    <text evidence="1 9">Glycan biosynthesis; sucrose metabolism.</text>
</comment>
<dbReference type="NCBIfam" id="TIGR01322">
    <property type="entry name" value="scrB_fam"/>
    <property type="match status" value="1"/>
</dbReference>
<dbReference type="EC" id="3.2.1.26" evidence="3 8"/>
<dbReference type="SMART" id="SM00640">
    <property type="entry name" value="Glyco_32"/>
    <property type="match status" value="1"/>
</dbReference>
<dbReference type="Proteomes" id="UP000051451">
    <property type="component" value="Unassembled WGS sequence"/>
</dbReference>
<name>A0A0R1VH14_9LACO</name>
<dbReference type="OrthoDB" id="9759709at2"/>
<accession>A0A0R1VH14</accession>
<evidence type="ECO:0000259" key="10">
    <source>
        <dbReference type="Pfam" id="PF00251"/>
    </source>
</evidence>
<comment type="catalytic activity">
    <reaction evidence="8">
        <text>Hydrolysis of terminal non-reducing beta-D-fructofuranoside residues in beta-D-fructofuranosides.</text>
        <dbReference type="EC" id="3.2.1.26"/>
    </reaction>
</comment>
<dbReference type="UniPathway" id="UPA00238"/>
<evidence type="ECO:0000256" key="7">
    <source>
        <dbReference type="ARBA" id="ARBA00033367"/>
    </source>
</evidence>
<dbReference type="Pfam" id="PF08244">
    <property type="entry name" value="Glyco_hydro_32C"/>
    <property type="match status" value="1"/>
</dbReference>
<dbReference type="Pfam" id="PF00251">
    <property type="entry name" value="Glyco_hydro_32N"/>
    <property type="match status" value="1"/>
</dbReference>
<evidence type="ECO:0000256" key="6">
    <source>
        <dbReference type="ARBA" id="ARBA00023295"/>
    </source>
</evidence>
<dbReference type="SUPFAM" id="SSF49899">
    <property type="entry name" value="Concanavalin A-like lectins/glucanases"/>
    <property type="match status" value="1"/>
</dbReference>
<dbReference type="RefSeq" id="WP_057872630.1">
    <property type="nucleotide sequence ID" value="NZ_AZGB01000027.1"/>
</dbReference>
<reference evidence="12 13" key="1">
    <citation type="journal article" date="2015" name="Genome Announc.">
        <title>Expanding the biotechnology potential of lactobacilli through comparative genomics of 213 strains and associated genera.</title>
        <authorList>
            <person name="Sun Z."/>
            <person name="Harris H.M."/>
            <person name="McCann A."/>
            <person name="Guo C."/>
            <person name="Argimon S."/>
            <person name="Zhang W."/>
            <person name="Yang X."/>
            <person name="Jeffery I.B."/>
            <person name="Cooney J.C."/>
            <person name="Kagawa T.F."/>
            <person name="Liu W."/>
            <person name="Song Y."/>
            <person name="Salvetti E."/>
            <person name="Wrobel A."/>
            <person name="Rasinkangas P."/>
            <person name="Parkhill J."/>
            <person name="Rea M.C."/>
            <person name="O'Sullivan O."/>
            <person name="Ritari J."/>
            <person name="Douillard F.P."/>
            <person name="Paul Ross R."/>
            <person name="Yang R."/>
            <person name="Briner A.E."/>
            <person name="Felis G.E."/>
            <person name="de Vos W.M."/>
            <person name="Barrangou R."/>
            <person name="Klaenhammer T.R."/>
            <person name="Caufield P.W."/>
            <person name="Cui Y."/>
            <person name="Zhang H."/>
            <person name="O'Toole P.W."/>
        </authorList>
    </citation>
    <scope>NUCLEOTIDE SEQUENCE [LARGE SCALE GENOMIC DNA]</scope>
    <source>
        <strain evidence="12 13">DSM 18630</strain>
    </source>
</reference>
<feature type="domain" description="Glycosyl hydrolase family 32 C-terminal" evidence="11">
    <location>
        <begin position="343"/>
        <end position="480"/>
    </location>
</feature>
<proteinExistence type="inferred from homology"/>
<dbReference type="SUPFAM" id="SSF75005">
    <property type="entry name" value="Arabinanase/levansucrase/invertase"/>
    <property type="match status" value="1"/>
</dbReference>
<dbReference type="GO" id="GO:0005737">
    <property type="term" value="C:cytoplasm"/>
    <property type="evidence" value="ECO:0007669"/>
    <property type="project" value="UniProtKB-SubCell"/>
</dbReference>
<keyword evidence="13" id="KW-1185">Reference proteome</keyword>
<protein>
    <recommendedName>
        <fullName evidence="4 8">Sucrose-6-phosphate hydrolase</fullName>
        <ecNumber evidence="3 8">3.2.1.26</ecNumber>
    </recommendedName>
    <alternativeName>
        <fullName evidence="7 9">Invertase</fullName>
    </alternativeName>
</protein>
<dbReference type="GO" id="GO:0004564">
    <property type="term" value="F:beta-fructofuranosidase activity"/>
    <property type="evidence" value="ECO:0007669"/>
    <property type="project" value="UniProtKB-EC"/>
</dbReference>
<dbReference type="EMBL" id="AZGB01000027">
    <property type="protein sequence ID" value="KRM04589.1"/>
    <property type="molecule type" value="Genomic_DNA"/>
</dbReference>
<comment type="caution">
    <text evidence="12">The sequence shown here is derived from an EMBL/GenBank/DDBJ whole genome shotgun (WGS) entry which is preliminary data.</text>
</comment>
<dbReference type="InterPro" id="IPR023296">
    <property type="entry name" value="Glyco_hydro_beta-prop_sf"/>
</dbReference>
<evidence type="ECO:0000256" key="8">
    <source>
        <dbReference type="RuleBase" id="RU362110"/>
    </source>
</evidence>
<organism evidence="12 13">
    <name type="scientific">Liquorilactobacillus ghanensis DSM 18630</name>
    <dbReference type="NCBI Taxonomy" id="1423750"/>
    <lineage>
        <taxon>Bacteria</taxon>
        <taxon>Bacillati</taxon>
        <taxon>Bacillota</taxon>
        <taxon>Bacilli</taxon>
        <taxon>Lactobacillales</taxon>
        <taxon>Lactobacillaceae</taxon>
        <taxon>Liquorilactobacillus</taxon>
    </lineage>
</organism>
<dbReference type="STRING" id="1423750.FC89_GL002277"/>
<dbReference type="Gene3D" id="2.115.10.20">
    <property type="entry name" value="Glycosyl hydrolase domain, family 43"/>
    <property type="match status" value="1"/>
</dbReference>
<comment type="subcellular location">
    <subcellularLocation>
        <location evidence="9">Cytoplasm</location>
    </subcellularLocation>
</comment>
<evidence type="ECO:0000256" key="2">
    <source>
        <dbReference type="ARBA" id="ARBA00009902"/>
    </source>
</evidence>